<proteinExistence type="predicted"/>
<evidence type="ECO:0000313" key="1">
    <source>
        <dbReference type="EMBL" id="MDQ1095614.1"/>
    </source>
</evidence>
<dbReference type="EMBL" id="JAUTAL010000001">
    <property type="protein sequence ID" value="MDQ1095614.1"/>
    <property type="molecule type" value="Genomic_DNA"/>
</dbReference>
<keyword evidence="2" id="KW-1185">Reference proteome</keyword>
<evidence type="ECO:0000313" key="2">
    <source>
        <dbReference type="Proteomes" id="UP001225072"/>
    </source>
</evidence>
<gene>
    <name evidence="1" type="ORF">QE404_000761</name>
</gene>
<dbReference type="Proteomes" id="UP001225072">
    <property type="component" value="Unassembled WGS sequence"/>
</dbReference>
<protein>
    <submittedName>
        <fullName evidence="1">Uncharacterized protein</fullName>
    </submittedName>
</protein>
<reference evidence="1 2" key="1">
    <citation type="submission" date="2023-07" db="EMBL/GenBank/DDBJ databases">
        <title>Functional and genomic diversity of the sorghum phyllosphere microbiome.</title>
        <authorList>
            <person name="Shade A."/>
        </authorList>
    </citation>
    <scope>NUCLEOTIDE SEQUENCE [LARGE SCALE GENOMIC DNA]</scope>
    <source>
        <strain evidence="1 2">SORGH_AS_1064</strain>
    </source>
</reference>
<accession>A0ABU0TEX7</accession>
<organism evidence="1 2">
    <name type="scientific">Chryseobacterium camelliae</name>
    <dbReference type="NCBI Taxonomy" id="1265445"/>
    <lineage>
        <taxon>Bacteria</taxon>
        <taxon>Pseudomonadati</taxon>
        <taxon>Bacteroidota</taxon>
        <taxon>Flavobacteriia</taxon>
        <taxon>Flavobacteriales</taxon>
        <taxon>Weeksellaceae</taxon>
        <taxon>Chryseobacterium group</taxon>
        <taxon>Chryseobacterium</taxon>
    </lineage>
</organism>
<comment type="caution">
    <text evidence="1">The sequence shown here is derived from an EMBL/GenBank/DDBJ whole genome shotgun (WGS) entry which is preliminary data.</text>
</comment>
<name>A0ABU0TEX7_9FLAO</name>
<sequence>MMTSPIFQFLRFEFKVNTKNWNLDGEFNKMKLPIHMKVQPLILNILI</sequence>